<dbReference type="Proteomes" id="UP001162501">
    <property type="component" value="Chromosome 22"/>
</dbReference>
<gene>
    <name evidence="1" type="ORF">MRATA1EN22A_LOCUS13223</name>
</gene>
<reference evidence="1" key="1">
    <citation type="submission" date="2023-05" db="EMBL/GenBank/DDBJ databases">
        <authorList>
            <consortium name="ELIXIR-Norway"/>
        </authorList>
    </citation>
    <scope>NUCLEOTIDE SEQUENCE</scope>
</reference>
<protein>
    <submittedName>
        <fullName evidence="1">Uncharacterized protein</fullName>
    </submittedName>
</protein>
<accession>A0AC59Z2N7</accession>
<organism evidence="1 2">
    <name type="scientific">Rangifer tarandus platyrhynchus</name>
    <name type="common">Svalbard reindeer</name>
    <dbReference type="NCBI Taxonomy" id="3082113"/>
    <lineage>
        <taxon>Eukaryota</taxon>
        <taxon>Metazoa</taxon>
        <taxon>Chordata</taxon>
        <taxon>Craniata</taxon>
        <taxon>Vertebrata</taxon>
        <taxon>Euteleostomi</taxon>
        <taxon>Mammalia</taxon>
        <taxon>Eutheria</taxon>
        <taxon>Laurasiatheria</taxon>
        <taxon>Artiodactyla</taxon>
        <taxon>Ruminantia</taxon>
        <taxon>Pecora</taxon>
        <taxon>Cervidae</taxon>
        <taxon>Odocoileinae</taxon>
        <taxon>Rangifer</taxon>
    </lineage>
</organism>
<evidence type="ECO:0000313" key="2">
    <source>
        <dbReference type="Proteomes" id="UP001162501"/>
    </source>
</evidence>
<sequence length="76" mass="8701">MEKKREKAKWLSEKALKIAVKEETKAPHTEEQLHLCHQLLSPRPAAAEACAREPELGNEESHRNENRKCQTNSSPQ</sequence>
<evidence type="ECO:0000313" key="1">
    <source>
        <dbReference type="EMBL" id="CAN0178069.1"/>
    </source>
</evidence>
<dbReference type="EMBL" id="OX596106">
    <property type="protein sequence ID" value="CAN0178069.1"/>
    <property type="molecule type" value="Genomic_DNA"/>
</dbReference>
<name>A0AC59Z2N7_RANTA</name>
<reference evidence="1" key="2">
    <citation type="submission" date="2025-03" db="EMBL/GenBank/DDBJ databases">
        <authorList>
            <consortium name="ELIXIR-Norway"/>
            <consortium name="Elixir Norway"/>
        </authorList>
    </citation>
    <scope>NUCLEOTIDE SEQUENCE</scope>
</reference>
<proteinExistence type="predicted"/>